<dbReference type="Gene3D" id="3.10.10.10">
    <property type="entry name" value="HIV Type 1 Reverse Transcriptase, subunit A, domain 1"/>
    <property type="match status" value="1"/>
</dbReference>
<dbReference type="PANTHER" id="PTHR37984:SF5">
    <property type="entry name" value="PROTEIN NYNRIN-LIKE"/>
    <property type="match status" value="1"/>
</dbReference>
<dbReference type="SUPFAM" id="SSF56672">
    <property type="entry name" value="DNA/RNA polymerases"/>
    <property type="match status" value="1"/>
</dbReference>
<protein>
    <recommendedName>
        <fullName evidence="2">Reverse transcriptase/retrotransposon-derived protein RNase H-like domain-containing protein</fullName>
    </recommendedName>
</protein>
<gene>
    <name evidence="3" type="ORF">ANCDUO_22817</name>
</gene>
<dbReference type="OrthoDB" id="5868531at2759"/>
<dbReference type="GO" id="GO:0003824">
    <property type="term" value="F:catalytic activity"/>
    <property type="evidence" value="ECO:0007669"/>
    <property type="project" value="UniProtKB-KW"/>
</dbReference>
<dbReference type="Pfam" id="PF17919">
    <property type="entry name" value="RT_RNaseH_2"/>
    <property type="match status" value="1"/>
</dbReference>
<dbReference type="InterPro" id="IPR050951">
    <property type="entry name" value="Retrovirus_Pol_polyprotein"/>
</dbReference>
<evidence type="ECO:0000313" key="4">
    <source>
        <dbReference type="Proteomes" id="UP000054047"/>
    </source>
</evidence>
<evidence type="ECO:0000259" key="2">
    <source>
        <dbReference type="Pfam" id="PF17919"/>
    </source>
</evidence>
<proteinExistence type="predicted"/>
<dbReference type="Gene3D" id="3.30.70.270">
    <property type="match status" value="3"/>
</dbReference>
<sequence length="558" mass="64028">MLQIDTFTDDFCIYTVRLENDITLPPRYDNFVIALIEGSFPLDIEVIAEDSSSNFPPDGIFVGKTLFLPGKDRRFPIRIFNANCSRVRLYENQHIANAQVVSHTCKRSVVSSVYESNLENDQIAKNSKEISEASDLNAQQKSVICRLVNHFSDIFLGSDNKPGRYTGNIRHTIDLIDDAEVPKQRLHRVLLQQREEIARQIQEMLKQRIIEPSSSPFCAPIVLVKKKDGPWRFVVDYRRLNAITKFETYNIPNIQEILDIACDNFDQHIRDVRELFSRIRSFGMKLRIDKCVFAAKEVEYLGVLMSKNGSRINPRRIESITKYPIPKKVTDVKSFLGAASYFRRYIPNFAKLANPLTGLTRKENKRFVWRIEQQKAFDELKQKLVSAPVLAAPRIDQPYEIHTDASTKAVAGTLLQMNPKTDSLHPIAFASPCLNKHERNYSIIELEALAIVYSLTQFRPYVFGTKVTVLTDYSPLCSLLHRTDLNGRLAKYQIAIMGYDAEIKYRPGKLNPVSDALSRHHINLQVNSVTETRLPTIDEIRKAQKKSDYREKNSKTAR</sequence>
<evidence type="ECO:0000313" key="3">
    <source>
        <dbReference type="EMBL" id="KIH47128.1"/>
    </source>
</evidence>
<feature type="domain" description="Reverse transcriptase/retrotransposon-derived protein RNase H-like" evidence="2">
    <location>
        <begin position="369"/>
        <end position="469"/>
    </location>
</feature>
<dbReference type="InterPro" id="IPR043502">
    <property type="entry name" value="DNA/RNA_pol_sf"/>
</dbReference>
<dbReference type="EMBL" id="KN768082">
    <property type="protein sequence ID" value="KIH47128.1"/>
    <property type="molecule type" value="Genomic_DNA"/>
</dbReference>
<evidence type="ECO:0000256" key="1">
    <source>
        <dbReference type="ARBA" id="ARBA00023268"/>
    </source>
</evidence>
<dbReference type="Proteomes" id="UP000054047">
    <property type="component" value="Unassembled WGS sequence"/>
</dbReference>
<dbReference type="FunFam" id="3.30.70.270:FF:000026">
    <property type="entry name" value="Transposon Ty3-G Gag-Pol polyprotein"/>
    <property type="match status" value="1"/>
</dbReference>
<accession>A0A0C2BT96</accession>
<keyword evidence="1" id="KW-0511">Multifunctional enzyme</keyword>
<keyword evidence="4" id="KW-1185">Reference proteome</keyword>
<reference evidence="3 4" key="1">
    <citation type="submission" date="2013-12" db="EMBL/GenBank/DDBJ databases">
        <title>Draft genome of the parsitic nematode Ancylostoma duodenale.</title>
        <authorList>
            <person name="Mitreva M."/>
        </authorList>
    </citation>
    <scope>NUCLEOTIDE SEQUENCE [LARGE SCALE GENOMIC DNA]</scope>
    <source>
        <strain evidence="3 4">Zhejiang</strain>
    </source>
</reference>
<dbReference type="PANTHER" id="PTHR37984">
    <property type="entry name" value="PROTEIN CBG26694"/>
    <property type="match status" value="1"/>
</dbReference>
<dbReference type="AlphaFoldDB" id="A0A0C2BT96"/>
<dbReference type="InterPro" id="IPR041577">
    <property type="entry name" value="RT_RNaseH_2"/>
</dbReference>
<organism evidence="3 4">
    <name type="scientific">Ancylostoma duodenale</name>
    <dbReference type="NCBI Taxonomy" id="51022"/>
    <lineage>
        <taxon>Eukaryota</taxon>
        <taxon>Metazoa</taxon>
        <taxon>Ecdysozoa</taxon>
        <taxon>Nematoda</taxon>
        <taxon>Chromadorea</taxon>
        <taxon>Rhabditida</taxon>
        <taxon>Rhabditina</taxon>
        <taxon>Rhabditomorpha</taxon>
        <taxon>Strongyloidea</taxon>
        <taxon>Ancylostomatidae</taxon>
        <taxon>Ancylostomatinae</taxon>
        <taxon>Ancylostoma</taxon>
    </lineage>
</organism>
<dbReference type="CDD" id="cd09274">
    <property type="entry name" value="RNase_HI_RT_Ty3"/>
    <property type="match status" value="1"/>
</dbReference>
<name>A0A0C2BT96_9BILA</name>
<dbReference type="InterPro" id="IPR043128">
    <property type="entry name" value="Rev_trsase/Diguanyl_cyclase"/>
</dbReference>